<feature type="binding site" description="axial binding residue" evidence="5">
    <location>
        <position position="207"/>
    </location>
    <ligand>
        <name>heme</name>
        <dbReference type="ChEBI" id="CHEBI:30413"/>
    </ligand>
    <ligandPart>
        <name>Fe</name>
        <dbReference type="ChEBI" id="CHEBI:18248"/>
    </ligandPart>
</feature>
<reference evidence="7" key="1">
    <citation type="submission" date="2020-04" db="EMBL/GenBank/DDBJ databases">
        <title>Hybrid Assembly of Korean Phytophthora infestans isolates.</title>
        <authorList>
            <person name="Prokchorchik M."/>
            <person name="Lee Y."/>
            <person name="Seo J."/>
            <person name="Cho J.-H."/>
            <person name="Park Y.-E."/>
            <person name="Jang D.-C."/>
            <person name="Im J.-S."/>
            <person name="Choi J.-G."/>
            <person name="Park H.-J."/>
            <person name="Lee G.-B."/>
            <person name="Lee Y.-G."/>
            <person name="Hong S.-Y."/>
            <person name="Cho K."/>
            <person name="Sohn K.H."/>
        </authorList>
    </citation>
    <scope>NUCLEOTIDE SEQUENCE</scope>
    <source>
        <strain evidence="7">KR_1_A1</strain>
        <strain evidence="8">KR_2_A2</strain>
    </source>
</reference>
<dbReference type="GO" id="GO:0005506">
    <property type="term" value="F:iron ion binding"/>
    <property type="evidence" value="ECO:0007669"/>
    <property type="project" value="InterPro"/>
</dbReference>
<evidence type="ECO:0000256" key="5">
    <source>
        <dbReference type="PIRSR" id="PIRSR602401-1"/>
    </source>
</evidence>
<evidence type="ECO:0000313" key="8">
    <source>
        <dbReference type="EMBL" id="KAF4144447.1"/>
    </source>
</evidence>
<dbReference type="GO" id="GO:0016705">
    <property type="term" value="F:oxidoreductase activity, acting on paired donors, with incorporation or reduction of molecular oxygen"/>
    <property type="evidence" value="ECO:0007669"/>
    <property type="project" value="InterPro"/>
</dbReference>
<keyword evidence="4 5" id="KW-0408">Iron</keyword>
<dbReference type="PRINTS" id="PR00463">
    <property type="entry name" value="EP450I"/>
</dbReference>
<dbReference type="GO" id="GO:0006629">
    <property type="term" value="P:lipid metabolic process"/>
    <property type="evidence" value="ECO:0007669"/>
    <property type="project" value="UniProtKB-ARBA"/>
</dbReference>
<comment type="cofactor">
    <cofactor evidence="5">
        <name>heme</name>
        <dbReference type="ChEBI" id="CHEBI:30413"/>
    </cofactor>
</comment>
<dbReference type="GO" id="GO:0004497">
    <property type="term" value="F:monooxygenase activity"/>
    <property type="evidence" value="ECO:0007669"/>
    <property type="project" value="UniProtKB-KW"/>
</dbReference>
<keyword evidence="5 6" id="KW-0349">Heme</keyword>
<dbReference type="AlphaFoldDB" id="A0A833S2B7"/>
<dbReference type="GO" id="GO:0020037">
    <property type="term" value="F:heme binding"/>
    <property type="evidence" value="ECO:0007669"/>
    <property type="project" value="InterPro"/>
</dbReference>
<dbReference type="Proteomes" id="UP000602510">
    <property type="component" value="Unassembled WGS sequence"/>
</dbReference>
<keyword evidence="6" id="KW-0503">Monooxygenase</keyword>
<evidence type="ECO:0000256" key="3">
    <source>
        <dbReference type="ARBA" id="ARBA00023002"/>
    </source>
</evidence>
<evidence type="ECO:0000256" key="2">
    <source>
        <dbReference type="ARBA" id="ARBA00022723"/>
    </source>
</evidence>
<evidence type="ECO:0000256" key="4">
    <source>
        <dbReference type="ARBA" id="ARBA00023004"/>
    </source>
</evidence>
<keyword evidence="2 5" id="KW-0479">Metal-binding</keyword>
<keyword evidence="3 6" id="KW-0560">Oxidoreductase</keyword>
<protein>
    <submittedName>
        <fullName evidence="7">Cytochrome P450</fullName>
    </submittedName>
</protein>
<evidence type="ECO:0000256" key="6">
    <source>
        <dbReference type="RuleBase" id="RU000461"/>
    </source>
</evidence>
<dbReference type="InterPro" id="IPR002401">
    <property type="entry name" value="Cyt_P450_E_grp-I"/>
</dbReference>
<dbReference type="Pfam" id="PF00067">
    <property type="entry name" value="p450"/>
    <property type="match status" value="1"/>
</dbReference>
<sequence>MAVIDKFLMGTIVGAMERHQHGDRSVKRDIVSIILDTMETSGQTITPGDIRDIVFAGMIAGRDTTADALSWLMHTLHNNPRVARKLRKEILAALPKFAESESYVPSIDEVQGLPYLEATIRELLRLKPSVPTIPYHCTRDTVFPDGTFVPARTGVMLSLYAMARLENVWGPDAASFVPERFIDAETGDLVQISPTPFVTFSAGPRVCAGRTLAMLELKLVATCVVARFHLEEADGNDVTYSRGASLGMKNPLLMKVERIHVESNSKSSLSS</sequence>
<name>A0A833S2B7_PHYIN</name>
<dbReference type="PRINTS" id="PR00385">
    <property type="entry name" value="P450"/>
</dbReference>
<dbReference type="InterPro" id="IPR001128">
    <property type="entry name" value="Cyt_P450"/>
</dbReference>
<dbReference type="Proteomes" id="UP000704712">
    <property type="component" value="Unassembled WGS sequence"/>
</dbReference>
<proteinExistence type="inferred from homology"/>
<dbReference type="SUPFAM" id="SSF48264">
    <property type="entry name" value="Cytochrome P450"/>
    <property type="match status" value="1"/>
</dbReference>
<dbReference type="InterPro" id="IPR017972">
    <property type="entry name" value="Cyt_P450_CS"/>
</dbReference>
<dbReference type="Gene3D" id="1.10.630.10">
    <property type="entry name" value="Cytochrome P450"/>
    <property type="match status" value="1"/>
</dbReference>
<gene>
    <name evidence="7" type="ORF">GN244_ATG09162</name>
    <name evidence="8" type="ORF">GN958_ATG06378</name>
</gene>
<dbReference type="EMBL" id="JAACNO010000857">
    <property type="protein sequence ID" value="KAF4144447.1"/>
    <property type="molecule type" value="Genomic_DNA"/>
</dbReference>
<comment type="caution">
    <text evidence="7">The sequence shown here is derived from an EMBL/GenBank/DDBJ whole genome shotgun (WGS) entry which is preliminary data.</text>
</comment>
<evidence type="ECO:0000313" key="9">
    <source>
        <dbReference type="Proteomes" id="UP000602510"/>
    </source>
</evidence>
<dbReference type="PROSITE" id="PS00086">
    <property type="entry name" value="CYTOCHROME_P450"/>
    <property type="match status" value="1"/>
</dbReference>
<keyword evidence="9" id="KW-1185">Reference proteome</keyword>
<evidence type="ECO:0000313" key="7">
    <source>
        <dbReference type="EMBL" id="KAF4038637.1"/>
    </source>
</evidence>
<dbReference type="EMBL" id="WSZM01000190">
    <property type="protein sequence ID" value="KAF4038637.1"/>
    <property type="molecule type" value="Genomic_DNA"/>
</dbReference>
<evidence type="ECO:0000256" key="1">
    <source>
        <dbReference type="ARBA" id="ARBA00010617"/>
    </source>
</evidence>
<dbReference type="PANTHER" id="PTHR24296">
    <property type="entry name" value="CYTOCHROME P450"/>
    <property type="match status" value="1"/>
</dbReference>
<dbReference type="InterPro" id="IPR036396">
    <property type="entry name" value="Cyt_P450_sf"/>
</dbReference>
<accession>A0A833S2B7</accession>
<organism evidence="7 9">
    <name type="scientific">Phytophthora infestans</name>
    <name type="common">Potato late blight agent</name>
    <name type="synonym">Botrytis infestans</name>
    <dbReference type="NCBI Taxonomy" id="4787"/>
    <lineage>
        <taxon>Eukaryota</taxon>
        <taxon>Sar</taxon>
        <taxon>Stramenopiles</taxon>
        <taxon>Oomycota</taxon>
        <taxon>Peronosporomycetes</taxon>
        <taxon>Peronosporales</taxon>
        <taxon>Peronosporaceae</taxon>
        <taxon>Phytophthora</taxon>
    </lineage>
</organism>
<comment type="similarity">
    <text evidence="1 6">Belongs to the cytochrome P450 family.</text>
</comment>